<organism evidence="1 2">
    <name type="scientific">Leptospira interrogans serovar Grippotyphosa str. LT2186</name>
    <dbReference type="NCBI Taxonomy" id="1001599"/>
    <lineage>
        <taxon>Bacteria</taxon>
        <taxon>Pseudomonadati</taxon>
        <taxon>Spirochaetota</taxon>
        <taxon>Spirochaetia</taxon>
        <taxon>Leptospirales</taxon>
        <taxon>Leptospiraceae</taxon>
        <taxon>Leptospira</taxon>
    </lineage>
</organism>
<keyword evidence="1" id="KW-0808">Transferase</keyword>
<sequence length="52" mass="5939">MHKNKGISLSKGEYLVFLNAGDTLLQKNILLEISKFLDQDVDLVYGNILIRF</sequence>
<dbReference type="SUPFAM" id="SSF53448">
    <property type="entry name" value="Nucleotide-diphospho-sugar transferases"/>
    <property type="match status" value="1"/>
</dbReference>
<proteinExistence type="predicted"/>
<dbReference type="Proteomes" id="UP000011776">
    <property type="component" value="Unassembled WGS sequence"/>
</dbReference>
<dbReference type="Gene3D" id="3.90.550.10">
    <property type="entry name" value="Spore Coat Polysaccharide Biosynthesis Protein SpsA, Chain A"/>
    <property type="match status" value="1"/>
</dbReference>
<evidence type="ECO:0000313" key="2">
    <source>
        <dbReference type="Proteomes" id="UP000011776"/>
    </source>
</evidence>
<comment type="caution">
    <text evidence="1">The sequence shown here is derived from an EMBL/GenBank/DDBJ whole genome shotgun (WGS) entry which is preliminary data.</text>
</comment>
<protein>
    <submittedName>
        <fullName evidence="1">PGL/P-HBAD biosynthesis glycosyltransferase domain protein</fullName>
    </submittedName>
</protein>
<accession>M3FVW5</accession>
<dbReference type="BioCyc" id="LINT1001599:G11K9-5631-MONOMER"/>
<gene>
    <name evidence="1" type="ORF">LEP1GSC151_0173</name>
</gene>
<evidence type="ECO:0000313" key="1">
    <source>
        <dbReference type="EMBL" id="EMG11559.1"/>
    </source>
</evidence>
<dbReference type="EMBL" id="AFME02000158">
    <property type="protein sequence ID" value="EMG11559.1"/>
    <property type="molecule type" value="Genomic_DNA"/>
</dbReference>
<name>M3FVW5_LEPIR</name>
<dbReference type="InterPro" id="IPR029044">
    <property type="entry name" value="Nucleotide-diphossugar_trans"/>
</dbReference>
<reference evidence="1 2" key="1">
    <citation type="submission" date="2013-02" db="EMBL/GenBank/DDBJ databases">
        <authorList>
            <person name="Harkins D.M."/>
            <person name="Durkin A.S."/>
            <person name="Brinkac L.M."/>
            <person name="Haft D.H."/>
            <person name="Selengut J.D."/>
            <person name="Sanka R."/>
            <person name="DePew J."/>
            <person name="Purushe J."/>
            <person name="Tulsiani S.M."/>
            <person name="Graham G.C."/>
            <person name="Burns M.-A."/>
            <person name="Dohnt M.F."/>
            <person name="Smythe L.D."/>
            <person name="McKay D.B."/>
            <person name="Craig S.B."/>
            <person name="Vinetz J.M."/>
            <person name="Sutton G.G."/>
            <person name="Nierman W.C."/>
            <person name="Fouts D.E."/>
        </authorList>
    </citation>
    <scope>NUCLEOTIDE SEQUENCE [LARGE SCALE GENOMIC DNA]</scope>
    <source>
        <strain evidence="1 2">LT2186</strain>
    </source>
</reference>
<dbReference type="AlphaFoldDB" id="M3FVW5"/>
<dbReference type="GO" id="GO:0016740">
    <property type="term" value="F:transferase activity"/>
    <property type="evidence" value="ECO:0007669"/>
    <property type="project" value="UniProtKB-KW"/>
</dbReference>